<dbReference type="Proteomes" id="UP000663722">
    <property type="component" value="Chromosome"/>
</dbReference>
<gene>
    <name evidence="1" type="ORF">dnm_051760</name>
</gene>
<protein>
    <submittedName>
        <fullName evidence="1">Uncharacterized protein</fullName>
    </submittedName>
</protein>
<dbReference type="KEGG" id="dmm:dnm_051760"/>
<evidence type="ECO:0000313" key="2">
    <source>
        <dbReference type="Proteomes" id="UP000663722"/>
    </source>
</evidence>
<organism evidence="1 2">
    <name type="scientific">Desulfonema magnum</name>
    <dbReference type="NCBI Taxonomy" id="45655"/>
    <lineage>
        <taxon>Bacteria</taxon>
        <taxon>Pseudomonadati</taxon>
        <taxon>Thermodesulfobacteriota</taxon>
        <taxon>Desulfobacteria</taxon>
        <taxon>Desulfobacterales</taxon>
        <taxon>Desulfococcaceae</taxon>
        <taxon>Desulfonema</taxon>
    </lineage>
</organism>
<reference evidence="1" key="1">
    <citation type="journal article" date="2021" name="Microb. Physiol.">
        <title>Proteogenomic Insights into the Physiology of Marine, Sulfate-Reducing, Filamentous Desulfonema limicola and Desulfonema magnum.</title>
        <authorList>
            <person name="Schnaars V."/>
            <person name="Wohlbrand L."/>
            <person name="Scheve S."/>
            <person name="Hinrichs C."/>
            <person name="Reinhardt R."/>
            <person name="Rabus R."/>
        </authorList>
    </citation>
    <scope>NUCLEOTIDE SEQUENCE</scope>
    <source>
        <strain evidence="1">4be13</strain>
    </source>
</reference>
<keyword evidence="2" id="KW-1185">Reference proteome</keyword>
<name>A0A975GQN3_9BACT</name>
<accession>A0A975GQN3</accession>
<dbReference type="EMBL" id="CP061800">
    <property type="protein sequence ID" value="QTA89128.1"/>
    <property type="molecule type" value="Genomic_DNA"/>
</dbReference>
<proteinExistence type="predicted"/>
<evidence type="ECO:0000313" key="1">
    <source>
        <dbReference type="EMBL" id="QTA89128.1"/>
    </source>
</evidence>
<dbReference type="AlphaFoldDB" id="A0A975GQN3"/>
<sequence>MRQSEEEKETSDCSDKYSYNLLVLTQLASQGIKRRQV</sequence>